<protein>
    <recommendedName>
        <fullName evidence="2">RING-type domain-containing protein</fullName>
    </recommendedName>
</protein>
<organism evidence="3">
    <name type="scientific">Harvfovirus sp</name>
    <dbReference type="NCBI Taxonomy" id="2487768"/>
    <lineage>
        <taxon>Viruses</taxon>
        <taxon>Varidnaviria</taxon>
        <taxon>Bamfordvirae</taxon>
        <taxon>Nucleocytoviricota</taxon>
        <taxon>Megaviricetes</taxon>
        <taxon>Imitervirales</taxon>
        <taxon>Mimiviridae</taxon>
        <taxon>Klosneuvirinae</taxon>
    </lineage>
</organism>
<keyword evidence="1" id="KW-0862">Zinc</keyword>
<dbReference type="Gene3D" id="3.30.40.10">
    <property type="entry name" value="Zinc/RING finger domain, C3HC4 (zinc finger)"/>
    <property type="match status" value="1"/>
</dbReference>
<accession>A0A3G5A3F9</accession>
<proteinExistence type="predicted"/>
<reference evidence="3" key="1">
    <citation type="submission" date="2018-10" db="EMBL/GenBank/DDBJ databases">
        <title>Hidden diversity of soil giant viruses.</title>
        <authorList>
            <person name="Schulz F."/>
            <person name="Alteio L."/>
            <person name="Goudeau D."/>
            <person name="Ryan E.M."/>
            <person name="Malmstrom R.R."/>
            <person name="Blanchard J."/>
            <person name="Woyke T."/>
        </authorList>
    </citation>
    <scope>NUCLEOTIDE SEQUENCE</scope>
    <source>
        <strain evidence="3">HAV1</strain>
    </source>
</reference>
<dbReference type="SUPFAM" id="SSF57850">
    <property type="entry name" value="RING/U-box"/>
    <property type="match status" value="1"/>
</dbReference>
<feature type="domain" description="RING-type" evidence="2">
    <location>
        <begin position="109"/>
        <end position="156"/>
    </location>
</feature>
<sequence>MNTAQFKFIIYKLKSQHNAIDISFDRFWPNTPTDDLHICIRDDSNKRTFDINTSKIKNTKPVDFVIIHSGVIYPYFSKYVSYSDIKSDLDKMLSLRLNNSTHLHDDSTCQICATNQFNDHDPSCSQCSNKICLNCYIDMIVNDLSFHDEWRCPFCRHSNEFYRNTTMIDIIRNKITIYQTMYNDIISKMEARPTVFDMTQLEFQRSDYRGNLDKLIRLKTLIETPTSNLY</sequence>
<dbReference type="EMBL" id="MK072296">
    <property type="protein sequence ID" value="AYV81710.1"/>
    <property type="molecule type" value="Genomic_DNA"/>
</dbReference>
<keyword evidence="1" id="KW-0863">Zinc-finger</keyword>
<name>A0A3G5A3F9_9VIRU</name>
<keyword evidence="1" id="KW-0479">Metal-binding</keyword>
<dbReference type="GO" id="GO:0008270">
    <property type="term" value="F:zinc ion binding"/>
    <property type="evidence" value="ECO:0007669"/>
    <property type="project" value="UniProtKB-KW"/>
</dbReference>
<dbReference type="InterPro" id="IPR013083">
    <property type="entry name" value="Znf_RING/FYVE/PHD"/>
</dbReference>
<evidence type="ECO:0000259" key="2">
    <source>
        <dbReference type="PROSITE" id="PS50089"/>
    </source>
</evidence>
<gene>
    <name evidence="3" type="ORF">Harvfovirus54_7</name>
</gene>
<dbReference type="PROSITE" id="PS50089">
    <property type="entry name" value="ZF_RING_2"/>
    <property type="match status" value="1"/>
</dbReference>
<evidence type="ECO:0000313" key="3">
    <source>
        <dbReference type="EMBL" id="AYV81710.1"/>
    </source>
</evidence>
<evidence type="ECO:0000256" key="1">
    <source>
        <dbReference type="PROSITE-ProRule" id="PRU00175"/>
    </source>
</evidence>
<dbReference type="InterPro" id="IPR001841">
    <property type="entry name" value="Znf_RING"/>
</dbReference>